<accession>A0AAV0ZAJ7</accession>
<keyword evidence="2" id="KW-1185">Reference proteome</keyword>
<sequence>MAKLDLMAEMAFNMYRGASLSSLVAVGCGKVFEPSNPSKERELLEGQSNLVLHDRNYLQDKLTSLEKYTETHNVPSELALMVSSPYGILGREGEIP</sequence>
<proteinExistence type="predicted"/>
<organism evidence="1 2">
    <name type="scientific">Vicia faba</name>
    <name type="common">Broad bean</name>
    <name type="synonym">Faba vulgaris</name>
    <dbReference type="NCBI Taxonomy" id="3906"/>
    <lineage>
        <taxon>Eukaryota</taxon>
        <taxon>Viridiplantae</taxon>
        <taxon>Streptophyta</taxon>
        <taxon>Embryophyta</taxon>
        <taxon>Tracheophyta</taxon>
        <taxon>Spermatophyta</taxon>
        <taxon>Magnoliopsida</taxon>
        <taxon>eudicotyledons</taxon>
        <taxon>Gunneridae</taxon>
        <taxon>Pentapetalae</taxon>
        <taxon>rosids</taxon>
        <taxon>fabids</taxon>
        <taxon>Fabales</taxon>
        <taxon>Fabaceae</taxon>
        <taxon>Papilionoideae</taxon>
        <taxon>50 kb inversion clade</taxon>
        <taxon>NPAAA clade</taxon>
        <taxon>Hologalegina</taxon>
        <taxon>IRL clade</taxon>
        <taxon>Fabeae</taxon>
        <taxon>Vicia</taxon>
    </lineage>
</organism>
<protein>
    <submittedName>
        <fullName evidence="1">Uncharacterized protein</fullName>
    </submittedName>
</protein>
<evidence type="ECO:0000313" key="1">
    <source>
        <dbReference type="EMBL" id="CAI8593817.1"/>
    </source>
</evidence>
<reference evidence="1 2" key="1">
    <citation type="submission" date="2023-01" db="EMBL/GenBank/DDBJ databases">
        <authorList>
            <person name="Kreplak J."/>
        </authorList>
    </citation>
    <scope>NUCLEOTIDE SEQUENCE [LARGE SCALE GENOMIC DNA]</scope>
</reference>
<gene>
    <name evidence="1" type="ORF">VFH_I110440</name>
</gene>
<dbReference type="EMBL" id="OX451735">
    <property type="protein sequence ID" value="CAI8593817.1"/>
    <property type="molecule type" value="Genomic_DNA"/>
</dbReference>
<dbReference type="Proteomes" id="UP001157006">
    <property type="component" value="Chromosome 1S"/>
</dbReference>
<dbReference type="PROSITE" id="PS51257">
    <property type="entry name" value="PROKAR_LIPOPROTEIN"/>
    <property type="match status" value="1"/>
</dbReference>
<name>A0AAV0ZAJ7_VICFA</name>
<dbReference type="AlphaFoldDB" id="A0AAV0ZAJ7"/>
<evidence type="ECO:0000313" key="2">
    <source>
        <dbReference type="Proteomes" id="UP001157006"/>
    </source>
</evidence>